<dbReference type="InterPro" id="IPR050951">
    <property type="entry name" value="Retrovirus_Pol_polyprotein"/>
</dbReference>
<dbReference type="Pfam" id="PF17917">
    <property type="entry name" value="RT_RNaseH"/>
    <property type="match status" value="1"/>
</dbReference>
<evidence type="ECO:0000313" key="8">
    <source>
        <dbReference type="EMBL" id="KAL1189314.1"/>
    </source>
</evidence>
<evidence type="ECO:0000256" key="6">
    <source>
        <dbReference type="ARBA" id="ARBA00022918"/>
    </source>
</evidence>
<organism evidence="8 9">
    <name type="scientific">Cardamine amara subsp. amara</name>
    <dbReference type="NCBI Taxonomy" id="228776"/>
    <lineage>
        <taxon>Eukaryota</taxon>
        <taxon>Viridiplantae</taxon>
        <taxon>Streptophyta</taxon>
        <taxon>Embryophyta</taxon>
        <taxon>Tracheophyta</taxon>
        <taxon>Spermatophyta</taxon>
        <taxon>Magnoliopsida</taxon>
        <taxon>eudicotyledons</taxon>
        <taxon>Gunneridae</taxon>
        <taxon>Pentapetalae</taxon>
        <taxon>rosids</taxon>
        <taxon>malvids</taxon>
        <taxon>Brassicales</taxon>
        <taxon>Brassicaceae</taxon>
        <taxon>Cardamineae</taxon>
        <taxon>Cardamine</taxon>
    </lineage>
</organism>
<dbReference type="InterPro" id="IPR001584">
    <property type="entry name" value="Integrase_cat-core"/>
</dbReference>
<keyword evidence="6" id="KW-0695">RNA-directed DNA polymerase</keyword>
<reference evidence="8 9" key="1">
    <citation type="submission" date="2024-04" db="EMBL/GenBank/DDBJ databases">
        <title>Genome assembly C_amara_ONT_v2.</title>
        <authorList>
            <person name="Yant L."/>
            <person name="Moore C."/>
            <person name="Slenker M."/>
        </authorList>
    </citation>
    <scope>NUCLEOTIDE SEQUENCE [LARGE SCALE GENOMIC DNA]</scope>
    <source>
        <tissue evidence="8">Leaf</tissue>
    </source>
</reference>
<name>A0ABD0ZDR1_CARAN</name>
<keyword evidence="3" id="KW-0540">Nuclease</keyword>
<dbReference type="GO" id="GO:0003964">
    <property type="term" value="F:RNA-directed DNA polymerase activity"/>
    <property type="evidence" value="ECO:0007669"/>
    <property type="project" value="UniProtKB-KW"/>
</dbReference>
<dbReference type="EMBL" id="JBANAX010000902">
    <property type="protein sequence ID" value="KAL1189314.1"/>
    <property type="molecule type" value="Genomic_DNA"/>
</dbReference>
<keyword evidence="2" id="KW-0548">Nucleotidyltransferase</keyword>
<feature type="domain" description="Integrase catalytic" evidence="7">
    <location>
        <begin position="292"/>
        <end position="459"/>
    </location>
</feature>
<dbReference type="SUPFAM" id="SSF56672">
    <property type="entry name" value="DNA/RNA polymerases"/>
    <property type="match status" value="1"/>
</dbReference>
<sequence>MTNASDYAVGAVLGQRKDKKLHVIYYASRTLDEAQCRYATTEKELLAVVFAFEKFRSYLVGSKLIVHTDHAALKYLLTKKDAKLRLLRWILLLQEFDLEIKDKKEIENGVADHLSRMKICDEVPLDDSLPDEHVYSVYSCEVFEHPLTSKQLLGTEAPTQGQLCGLVSTGGTKTFPWFGEIANYLAAKKEPEHFLGNKKRKFLRKIWRYFWDEPYLYKNCSDGIFRRCVSNEEIPGILFHCHGSSYAGNFATFKTVSKVLQAGFWWPTMFRDAQKFIFKCDTCQRQGNISRQNEIPHNFILEVEVFDVWGIDFMGPFPSSYGNQYILVAVDYVSKWVEALATPTNDARIVVKMFKSVIFPRFGVPRVVISDGGSHLINKVFDNLLKKNGVKHKVATPYHPQTSGQVEISNREIKSILQKTVSTTRKDWAAKLDDAFWAYRTAYKTPLGTTPFHLVYGKSCHLPVEQEYKAAWAVKQLNFDAKSAFDRRTIQLHELEEIRHMLFPGKLRSRWSGPFAIKEVRPYGAVVLLDATGTEFVVNGQRLTPYLAESAIAKGEYVPLGDAP</sequence>
<dbReference type="CDD" id="cd09274">
    <property type="entry name" value="RNase_HI_RT_Ty3"/>
    <property type="match status" value="1"/>
</dbReference>
<keyword evidence="5" id="KW-0378">Hydrolase</keyword>
<evidence type="ECO:0000256" key="3">
    <source>
        <dbReference type="ARBA" id="ARBA00022722"/>
    </source>
</evidence>
<dbReference type="InterPro" id="IPR043502">
    <property type="entry name" value="DNA/RNA_pol_sf"/>
</dbReference>
<protein>
    <submittedName>
        <fullName evidence="8">Mitochondrial protein</fullName>
    </submittedName>
</protein>
<dbReference type="Gene3D" id="3.10.20.370">
    <property type="match status" value="1"/>
</dbReference>
<dbReference type="PANTHER" id="PTHR37984:SF5">
    <property type="entry name" value="PROTEIN NYNRIN-LIKE"/>
    <property type="match status" value="1"/>
</dbReference>
<keyword evidence="4" id="KW-0255">Endonuclease</keyword>
<evidence type="ECO:0000256" key="4">
    <source>
        <dbReference type="ARBA" id="ARBA00022759"/>
    </source>
</evidence>
<dbReference type="Gene3D" id="1.10.340.70">
    <property type="match status" value="1"/>
</dbReference>
<comment type="caution">
    <text evidence="8">The sequence shown here is derived from an EMBL/GenBank/DDBJ whole genome shotgun (WGS) entry which is preliminary data.</text>
</comment>
<dbReference type="GO" id="GO:0016787">
    <property type="term" value="F:hydrolase activity"/>
    <property type="evidence" value="ECO:0007669"/>
    <property type="project" value="UniProtKB-KW"/>
</dbReference>
<keyword evidence="9" id="KW-1185">Reference proteome</keyword>
<dbReference type="Gene3D" id="3.30.420.10">
    <property type="entry name" value="Ribonuclease H-like superfamily/Ribonuclease H"/>
    <property type="match status" value="1"/>
</dbReference>
<evidence type="ECO:0000259" key="7">
    <source>
        <dbReference type="PROSITE" id="PS50994"/>
    </source>
</evidence>
<dbReference type="InterPro" id="IPR012337">
    <property type="entry name" value="RNaseH-like_sf"/>
</dbReference>
<dbReference type="InterPro" id="IPR036397">
    <property type="entry name" value="RNaseH_sf"/>
</dbReference>
<keyword evidence="1" id="KW-0808">Transferase</keyword>
<dbReference type="SUPFAM" id="SSF53098">
    <property type="entry name" value="Ribonuclease H-like"/>
    <property type="match status" value="1"/>
</dbReference>
<dbReference type="PROSITE" id="PS50994">
    <property type="entry name" value="INTEGRASE"/>
    <property type="match status" value="1"/>
</dbReference>
<proteinExistence type="predicted"/>
<dbReference type="GO" id="GO:0004519">
    <property type="term" value="F:endonuclease activity"/>
    <property type="evidence" value="ECO:0007669"/>
    <property type="project" value="UniProtKB-KW"/>
</dbReference>
<dbReference type="Pfam" id="PF17921">
    <property type="entry name" value="Integrase_H2C2"/>
    <property type="match status" value="1"/>
</dbReference>
<gene>
    <name evidence="8" type="ORF">V5N11_014317</name>
</gene>
<dbReference type="InterPro" id="IPR041588">
    <property type="entry name" value="Integrase_H2C2"/>
</dbReference>
<dbReference type="PANTHER" id="PTHR37984">
    <property type="entry name" value="PROTEIN CBG26694"/>
    <property type="match status" value="1"/>
</dbReference>
<evidence type="ECO:0000313" key="9">
    <source>
        <dbReference type="Proteomes" id="UP001558713"/>
    </source>
</evidence>
<evidence type="ECO:0000256" key="2">
    <source>
        <dbReference type="ARBA" id="ARBA00022695"/>
    </source>
</evidence>
<evidence type="ECO:0000256" key="5">
    <source>
        <dbReference type="ARBA" id="ARBA00022801"/>
    </source>
</evidence>
<dbReference type="FunFam" id="3.10.20.370:FF:000001">
    <property type="entry name" value="Retrovirus-related Pol polyprotein from transposon 17.6-like protein"/>
    <property type="match status" value="1"/>
</dbReference>
<dbReference type="InterPro" id="IPR041373">
    <property type="entry name" value="RT_RNaseH"/>
</dbReference>
<dbReference type="Proteomes" id="UP001558713">
    <property type="component" value="Unassembled WGS sequence"/>
</dbReference>
<evidence type="ECO:0000256" key="1">
    <source>
        <dbReference type="ARBA" id="ARBA00022679"/>
    </source>
</evidence>
<dbReference type="AlphaFoldDB" id="A0ABD0ZDR1"/>
<dbReference type="Pfam" id="PF00665">
    <property type="entry name" value="rve"/>
    <property type="match status" value="1"/>
</dbReference>
<accession>A0ABD0ZDR1</accession>